<dbReference type="Pfam" id="PF13193">
    <property type="entry name" value="AMP-binding_C"/>
    <property type="match status" value="1"/>
</dbReference>
<comment type="caution">
    <text evidence="6">The sequence shown here is derived from an EMBL/GenBank/DDBJ whole genome shotgun (WGS) entry which is preliminary data.</text>
</comment>
<protein>
    <recommendedName>
        <fullName evidence="8">Acetyl-CoA synthetase-like protein</fullName>
    </recommendedName>
</protein>
<evidence type="ECO:0000256" key="1">
    <source>
        <dbReference type="ARBA" id="ARBA00006432"/>
    </source>
</evidence>
<reference evidence="6 7" key="1">
    <citation type="submission" date="2016-07" db="EMBL/GenBank/DDBJ databases">
        <title>Pervasive Adenine N6-methylation of Active Genes in Fungi.</title>
        <authorList>
            <consortium name="DOE Joint Genome Institute"/>
            <person name="Mondo S.J."/>
            <person name="Dannebaum R.O."/>
            <person name="Kuo R.C."/>
            <person name="Labutti K."/>
            <person name="Haridas S."/>
            <person name="Kuo A."/>
            <person name="Salamov A."/>
            <person name="Ahrendt S.R."/>
            <person name="Lipzen A."/>
            <person name="Sullivan W."/>
            <person name="Andreopoulos W.B."/>
            <person name="Clum A."/>
            <person name="Lindquist E."/>
            <person name="Daum C."/>
            <person name="Ramamoorthy G.K."/>
            <person name="Gryganskyi A."/>
            <person name="Culley D."/>
            <person name="Magnuson J.K."/>
            <person name="James T.Y."/>
            <person name="O'Malley M.A."/>
            <person name="Stajich J.E."/>
            <person name="Spatafora J.W."/>
            <person name="Visel A."/>
            <person name="Grigoriev I.V."/>
        </authorList>
    </citation>
    <scope>NUCLEOTIDE SEQUENCE [LARGE SCALE GENOMIC DNA]</scope>
    <source>
        <strain evidence="6 7">PL171</strain>
    </source>
</reference>
<proteinExistence type="inferred from homology"/>
<dbReference type="Gene3D" id="3.40.50.12780">
    <property type="entry name" value="N-terminal domain of ligase-like"/>
    <property type="match status" value="1"/>
</dbReference>
<dbReference type="InterPro" id="IPR025110">
    <property type="entry name" value="AMP-bd_C"/>
</dbReference>
<dbReference type="EMBL" id="MCFL01000055">
    <property type="protein sequence ID" value="ORZ31780.1"/>
    <property type="molecule type" value="Genomic_DNA"/>
</dbReference>
<evidence type="ECO:0000256" key="3">
    <source>
        <dbReference type="SAM" id="MobiDB-lite"/>
    </source>
</evidence>
<feature type="compositionally biased region" description="Polar residues" evidence="3">
    <location>
        <begin position="1"/>
        <end position="32"/>
    </location>
</feature>
<dbReference type="InterPro" id="IPR045851">
    <property type="entry name" value="AMP-bd_C_sf"/>
</dbReference>
<evidence type="ECO:0000256" key="2">
    <source>
        <dbReference type="ARBA" id="ARBA00022598"/>
    </source>
</evidence>
<dbReference type="Pfam" id="PF00501">
    <property type="entry name" value="AMP-binding"/>
    <property type="match status" value="1"/>
</dbReference>
<organism evidence="6 7">
    <name type="scientific">Catenaria anguillulae PL171</name>
    <dbReference type="NCBI Taxonomy" id="765915"/>
    <lineage>
        <taxon>Eukaryota</taxon>
        <taxon>Fungi</taxon>
        <taxon>Fungi incertae sedis</taxon>
        <taxon>Blastocladiomycota</taxon>
        <taxon>Blastocladiomycetes</taxon>
        <taxon>Blastocladiales</taxon>
        <taxon>Catenariaceae</taxon>
        <taxon>Catenaria</taxon>
    </lineage>
</organism>
<accession>A0A1Y2HB01</accession>
<keyword evidence="7" id="KW-1185">Reference proteome</keyword>
<feature type="domain" description="AMP-dependent synthetase/ligase" evidence="4">
    <location>
        <begin position="77"/>
        <end position="469"/>
    </location>
</feature>
<feature type="region of interest" description="Disordered" evidence="3">
    <location>
        <begin position="1"/>
        <end position="35"/>
    </location>
</feature>
<dbReference type="Gene3D" id="3.30.300.30">
    <property type="match status" value="1"/>
</dbReference>
<dbReference type="InterPro" id="IPR000873">
    <property type="entry name" value="AMP-dep_synth/lig_dom"/>
</dbReference>
<evidence type="ECO:0000259" key="5">
    <source>
        <dbReference type="Pfam" id="PF13193"/>
    </source>
</evidence>
<dbReference type="OrthoDB" id="10253115at2759"/>
<dbReference type="AlphaFoldDB" id="A0A1Y2HB01"/>
<dbReference type="Proteomes" id="UP000193411">
    <property type="component" value="Unassembled WGS sequence"/>
</dbReference>
<gene>
    <name evidence="6" type="ORF">BCR44DRAFT_56988</name>
</gene>
<evidence type="ECO:0008006" key="8">
    <source>
        <dbReference type="Google" id="ProtNLM"/>
    </source>
</evidence>
<evidence type="ECO:0000313" key="6">
    <source>
        <dbReference type="EMBL" id="ORZ31780.1"/>
    </source>
</evidence>
<name>A0A1Y2HB01_9FUNG</name>
<evidence type="ECO:0000313" key="7">
    <source>
        <dbReference type="Proteomes" id="UP000193411"/>
    </source>
</evidence>
<dbReference type="PANTHER" id="PTHR24096">
    <property type="entry name" value="LONG-CHAIN-FATTY-ACID--COA LIGASE"/>
    <property type="match status" value="1"/>
</dbReference>
<dbReference type="GO" id="GO:0016405">
    <property type="term" value="F:CoA-ligase activity"/>
    <property type="evidence" value="ECO:0007669"/>
    <property type="project" value="TreeGrafter"/>
</dbReference>
<feature type="domain" description="AMP-binding enzyme C-terminal" evidence="5">
    <location>
        <begin position="525"/>
        <end position="604"/>
    </location>
</feature>
<dbReference type="InterPro" id="IPR042099">
    <property type="entry name" value="ANL_N_sf"/>
</dbReference>
<dbReference type="STRING" id="765915.A0A1Y2HB01"/>
<comment type="similarity">
    <text evidence="1">Belongs to the ATP-dependent AMP-binding enzyme family.</text>
</comment>
<dbReference type="SUPFAM" id="SSF56801">
    <property type="entry name" value="Acetyl-CoA synthetase-like"/>
    <property type="match status" value="1"/>
</dbReference>
<dbReference type="PANTHER" id="PTHR24096:SF149">
    <property type="entry name" value="AMP-BINDING DOMAIN-CONTAINING PROTEIN-RELATED"/>
    <property type="match status" value="1"/>
</dbReference>
<dbReference type="FunFam" id="3.30.300.30:FF:000007">
    <property type="entry name" value="4-coumarate--CoA ligase 2"/>
    <property type="match status" value="1"/>
</dbReference>
<evidence type="ECO:0000259" key="4">
    <source>
        <dbReference type="Pfam" id="PF00501"/>
    </source>
</evidence>
<sequence>MLASTTIEPTAQATKQMPPKSATTSPNGSGTDHQLHPAIFAPTKVLDTTDYTSTGPNLASFLLSRIRTHSQTKGPDQQIAFTRALHPADTLTYTDFLQGVPRLARKWMTQSNVQRGDRIVLFAPNHVRWPAALFGGWLAGASMTLINPVLTREETAEQVALAEGQVKAIVTVSSMVDEVMDILTMAKLDVPVFTLDEHVASDEKHGEIKSIGDMMSDATQDEELAGVEFPQVQGSDVACICFSSGTTGKNKAAALTHANIASNLLQVAQHEYLSVYQPTDVFDAVLPYYHVYGLVVLCLMSMYLGCTTVLMPEPRFDLVAWLKLVQEYKVTISHLVPPIMVGLAKHPIVDKFDLSSLRRVTVGAAPLDAEVQATVAKRLGAIIRQGYGCTECSPVTHLTTTASLERNSDPSDPATALGTIGSLVPSMYAVLATISPDTDPACPASLVPITSPNTPGELLVSGPNVMPGYIDNDQANSVTFLEWQGRRWLRTGDVAVLKEDGQTWMIVDRIKELIKYKGYQVAPAELEGLLLTHAAVMDAAVVGKPDRDAGEVPVGFVVLKPGVEDGDEIRTEIRAFVDAKVAPYRKLRGGVRVVDAIPKSATGKILRRVLKAKVNAESD</sequence>
<keyword evidence="2" id="KW-0436">Ligase</keyword>